<gene>
    <name evidence="11" type="ORF">GPM918_LOCUS20590</name>
    <name evidence="10" type="ORF">OVA965_LOCUS6816</name>
    <name evidence="13" type="ORF">SRO942_LOCUS20587</name>
    <name evidence="12" type="ORF">TMI583_LOCUS6812</name>
</gene>
<dbReference type="AlphaFoldDB" id="A0A814RYP4"/>
<evidence type="ECO:0000313" key="14">
    <source>
        <dbReference type="Proteomes" id="UP000663829"/>
    </source>
</evidence>
<evidence type="ECO:0000313" key="12">
    <source>
        <dbReference type="EMBL" id="CAF3629578.1"/>
    </source>
</evidence>
<dbReference type="GO" id="GO:0000226">
    <property type="term" value="P:microtubule cytoskeleton organization"/>
    <property type="evidence" value="ECO:0007669"/>
    <property type="project" value="TreeGrafter"/>
</dbReference>
<feature type="compositionally biased region" description="Polar residues" evidence="9">
    <location>
        <begin position="1063"/>
        <end position="1081"/>
    </location>
</feature>
<dbReference type="Pfam" id="PF03133">
    <property type="entry name" value="TTL"/>
    <property type="match status" value="1"/>
</dbReference>
<dbReference type="EMBL" id="CAJOBC010006555">
    <property type="protein sequence ID" value="CAF3902838.1"/>
    <property type="molecule type" value="Genomic_DNA"/>
</dbReference>
<evidence type="ECO:0000313" key="11">
    <source>
        <dbReference type="EMBL" id="CAF1139129.1"/>
    </source>
</evidence>
<feature type="region of interest" description="Disordered" evidence="9">
    <location>
        <begin position="472"/>
        <end position="517"/>
    </location>
</feature>
<evidence type="ECO:0000256" key="3">
    <source>
        <dbReference type="ARBA" id="ARBA00022701"/>
    </source>
</evidence>
<protein>
    <recommendedName>
        <fullName evidence="6">Tubulin--tyrosine ligase-like protein 5</fullName>
    </recommendedName>
</protein>
<evidence type="ECO:0000256" key="5">
    <source>
        <dbReference type="ARBA" id="ARBA00022840"/>
    </source>
</evidence>
<feature type="coiled-coil region" evidence="8">
    <location>
        <begin position="1135"/>
        <end position="1169"/>
    </location>
</feature>
<dbReference type="PANTHER" id="PTHR12241">
    <property type="entry name" value="TUBULIN POLYGLUTAMYLASE"/>
    <property type="match status" value="1"/>
</dbReference>
<feature type="region of interest" description="Disordered" evidence="9">
    <location>
        <begin position="662"/>
        <end position="713"/>
    </location>
</feature>
<feature type="region of interest" description="Disordered" evidence="9">
    <location>
        <begin position="1011"/>
        <end position="1037"/>
    </location>
</feature>
<dbReference type="GO" id="GO:0015631">
    <property type="term" value="F:tubulin binding"/>
    <property type="evidence" value="ECO:0007669"/>
    <property type="project" value="TreeGrafter"/>
</dbReference>
<evidence type="ECO:0000256" key="7">
    <source>
        <dbReference type="ARBA" id="ARBA00049274"/>
    </source>
</evidence>
<dbReference type="EMBL" id="CAJNOK010002098">
    <property type="protein sequence ID" value="CAF0844465.1"/>
    <property type="molecule type" value="Genomic_DNA"/>
</dbReference>
<dbReference type="GO" id="GO:0070740">
    <property type="term" value="F:tubulin-glutamic acid ligase activity"/>
    <property type="evidence" value="ECO:0007669"/>
    <property type="project" value="TreeGrafter"/>
</dbReference>
<dbReference type="Proteomes" id="UP000677228">
    <property type="component" value="Unassembled WGS sequence"/>
</dbReference>
<accession>A0A814RYP4</accession>
<organism evidence="11 14">
    <name type="scientific">Didymodactylos carnosus</name>
    <dbReference type="NCBI Taxonomy" id="1234261"/>
    <lineage>
        <taxon>Eukaryota</taxon>
        <taxon>Metazoa</taxon>
        <taxon>Spiralia</taxon>
        <taxon>Gnathifera</taxon>
        <taxon>Rotifera</taxon>
        <taxon>Eurotatoria</taxon>
        <taxon>Bdelloidea</taxon>
        <taxon>Philodinida</taxon>
        <taxon>Philodinidae</taxon>
        <taxon>Didymodactylos</taxon>
    </lineage>
</organism>
<evidence type="ECO:0000313" key="13">
    <source>
        <dbReference type="EMBL" id="CAF3902838.1"/>
    </source>
</evidence>
<sequence length="1233" mass="139208">MPAQQTQPVLSGSTSTGVIQRSSSIDSAICDAGCEDSVEECNDGEEGGIEEESFDELVDDSNDSTNTKSLVPRIVKYGAKRTPILLFSPKVVYGKCQEAQKIGEKYSLTFKFVKNETKLLRTIFEGHGFKEVHPSSHEFNVMWTGGGMKPFSLRDLNPFQRVNHFPRSHEMTRKDRLYKNVQKMQQDKGAKNFNFIPTTFLLPYEFEDFCGAFQREKGIWIIKPVASSQGKGIFLINHPDQVPLDENLVISRYIDNPLLIDGYKFDVRLYVAVTSYDPLVAYLYEEGLSRFATVKYDPNQRSIKNAFMHLTNYSVNKRSHRYVRCDDPDIEDFGNKWSMSAMLRLLKAEGKDTFSLMMAIEDVILKTLLSVESHISAACRMFVPHRGNCFEVYGFDILIDDELRPWVLEVNLSPSLGCDAPIDLKIKTHMICDLLNLAALPCQTASIHANKQKQQIQSETLKRRRPISAGYSLSTSLTNTNPRSRAVTATHHVQSHQQQQQHGSNNVHNPSRPNEYFGLSSEESRILRMVKEEQKHRGGFVRIFPTSDTYEFFSTFFEQRTTSYSQMLHQRLYPERWMTSTTNSNQNNSTVIQTSINVGGIRRTTIPRAKHLSTAYNYSGGSHDHSTNNKASGCSLDEAIDRYRLYERRLIDIIEPVSSLLPSQSTKHTQPGSQQRPTTLLAQGTNSEESKTTATIKSTQSSLGSRPSTTSSTTHIIRPQHFHQQHARIESSSAKRLTNIQMIKQQQHLPPGPGEMRHSVYAKTNILDYLNNGVTLTPLQARTAFSTYLQRIQFRLMVDSELKEDATTLQHMELVLRFLKRAGQNLAQPFRVEIPSRRLSLVDQKRILAKELCDFLHLYNKETDAQRGTLLQLPQPASNKRISSASTTVSGTTTISIVSTVLSSTTGISQVDDSLFDNFIRSASEADLEEMMTTYMKTNKQSAIHLGVNPRPKSSMKSISQDQLLIPTSNGSETADDQAHPIQTLIPRESVNLKKITVIVKNEQTDQGEKWATNTTKPDQRILRASSASRERNKRQQDIFRLYGVNRPVSAAVHQRKQPTPTPLNTSLFSRPNSANGPTEKTILSLSDQNNTQSVIVPSTKQNQSTTLTSSSSSFDCENNVEVLKQSNVDIPINMTKQQEILEKSRQMLEESKAKNQQLAQQAKAFQKTLQRNELFSALNRFVPRPPMRPSGRQNGEQRLPSGRFQKLLLTNPSTLVSAQQSHQSKLKIANEI</sequence>
<dbReference type="SUPFAM" id="SSF56059">
    <property type="entry name" value="Glutathione synthetase ATP-binding domain-like"/>
    <property type="match status" value="1"/>
</dbReference>
<keyword evidence="2" id="KW-0436">Ligase</keyword>
<evidence type="ECO:0000313" key="10">
    <source>
        <dbReference type="EMBL" id="CAF0844465.1"/>
    </source>
</evidence>
<dbReference type="GO" id="GO:0005874">
    <property type="term" value="C:microtubule"/>
    <property type="evidence" value="ECO:0007669"/>
    <property type="project" value="UniProtKB-KW"/>
</dbReference>
<dbReference type="InterPro" id="IPR004344">
    <property type="entry name" value="TTL/TTLL_fam"/>
</dbReference>
<feature type="compositionally biased region" description="Polar residues" evidence="9">
    <location>
        <begin position="472"/>
        <end position="483"/>
    </location>
</feature>
<feature type="region of interest" description="Disordered" evidence="9">
    <location>
        <begin position="1052"/>
        <end position="1081"/>
    </location>
</feature>
<keyword evidence="14" id="KW-1185">Reference proteome</keyword>
<keyword evidence="8" id="KW-0175">Coiled coil</keyword>
<comment type="similarity">
    <text evidence="1">Belongs to the tubulin--tyrosine ligase family.</text>
</comment>
<keyword evidence="5" id="KW-0067">ATP-binding</keyword>
<comment type="caution">
    <text evidence="11">The sequence shown here is derived from an EMBL/GenBank/DDBJ whole genome shotgun (WGS) entry which is preliminary data.</text>
</comment>
<dbReference type="EMBL" id="CAJNOQ010006555">
    <property type="protein sequence ID" value="CAF1139129.1"/>
    <property type="molecule type" value="Genomic_DNA"/>
</dbReference>
<evidence type="ECO:0000256" key="2">
    <source>
        <dbReference type="ARBA" id="ARBA00022598"/>
    </source>
</evidence>
<dbReference type="Proteomes" id="UP000681722">
    <property type="component" value="Unassembled WGS sequence"/>
</dbReference>
<feature type="compositionally biased region" description="Low complexity" evidence="9">
    <location>
        <begin position="701"/>
        <end position="713"/>
    </location>
</feature>
<dbReference type="PANTHER" id="PTHR12241:SF145">
    <property type="entry name" value="TUBULIN POLYGLUTAMYLASE TTLL5"/>
    <property type="match status" value="1"/>
</dbReference>
<dbReference type="OrthoDB" id="2016263at2759"/>
<feature type="region of interest" description="Disordered" evidence="9">
    <location>
        <begin position="1"/>
        <end position="21"/>
    </location>
</feature>
<dbReference type="FunFam" id="3.30.470.20:FF:000009">
    <property type="entry name" value="tubulin polyglutamylase TTLL5 isoform X1"/>
    <property type="match status" value="1"/>
</dbReference>
<dbReference type="GO" id="GO:0005524">
    <property type="term" value="F:ATP binding"/>
    <property type="evidence" value="ECO:0007669"/>
    <property type="project" value="UniProtKB-KW"/>
</dbReference>
<evidence type="ECO:0000256" key="1">
    <source>
        <dbReference type="ARBA" id="ARBA00006820"/>
    </source>
</evidence>
<reference evidence="11" key="1">
    <citation type="submission" date="2021-02" db="EMBL/GenBank/DDBJ databases">
        <authorList>
            <person name="Nowell W R."/>
        </authorList>
    </citation>
    <scope>NUCLEOTIDE SEQUENCE</scope>
</reference>
<dbReference type="EMBL" id="CAJOBA010002098">
    <property type="protein sequence ID" value="CAF3629578.1"/>
    <property type="molecule type" value="Genomic_DNA"/>
</dbReference>
<dbReference type="Proteomes" id="UP000663829">
    <property type="component" value="Unassembled WGS sequence"/>
</dbReference>
<evidence type="ECO:0000256" key="8">
    <source>
        <dbReference type="SAM" id="Coils"/>
    </source>
</evidence>
<dbReference type="Proteomes" id="UP000682733">
    <property type="component" value="Unassembled WGS sequence"/>
</dbReference>
<dbReference type="GO" id="GO:0036064">
    <property type="term" value="C:ciliary basal body"/>
    <property type="evidence" value="ECO:0007669"/>
    <property type="project" value="TreeGrafter"/>
</dbReference>
<evidence type="ECO:0000256" key="9">
    <source>
        <dbReference type="SAM" id="MobiDB-lite"/>
    </source>
</evidence>
<comment type="catalytic activity">
    <reaction evidence="7">
        <text>L-glutamyl-[protein] + L-glutamate + ATP = gamma-L-glutamyl-L-glutamyl-[protein] + ADP + phosphate + H(+)</text>
        <dbReference type="Rhea" id="RHEA:60144"/>
        <dbReference type="Rhea" id="RHEA-COMP:10208"/>
        <dbReference type="Rhea" id="RHEA-COMP:15517"/>
        <dbReference type="ChEBI" id="CHEBI:15378"/>
        <dbReference type="ChEBI" id="CHEBI:29973"/>
        <dbReference type="ChEBI" id="CHEBI:29985"/>
        <dbReference type="ChEBI" id="CHEBI:30616"/>
        <dbReference type="ChEBI" id="CHEBI:43474"/>
        <dbReference type="ChEBI" id="CHEBI:143622"/>
        <dbReference type="ChEBI" id="CHEBI:456216"/>
    </reaction>
    <physiologicalReaction direction="left-to-right" evidence="7">
        <dbReference type="Rhea" id="RHEA:60145"/>
    </physiologicalReaction>
</comment>
<proteinExistence type="inferred from homology"/>
<feature type="compositionally biased region" description="Polar residues" evidence="9">
    <location>
        <begin position="662"/>
        <end position="700"/>
    </location>
</feature>
<dbReference type="Gene3D" id="3.30.470.20">
    <property type="entry name" value="ATP-grasp fold, B domain"/>
    <property type="match status" value="1"/>
</dbReference>
<evidence type="ECO:0000256" key="6">
    <source>
        <dbReference type="ARBA" id="ARBA00041448"/>
    </source>
</evidence>
<keyword evidence="3" id="KW-0493">Microtubule</keyword>
<feature type="compositionally biased region" description="Low complexity" evidence="9">
    <location>
        <begin position="491"/>
        <end position="509"/>
    </location>
</feature>
<name>A0A814RYP4_9BILA</name>
<dbReference type="PROSITE" id="PS51221">
    <property type="entry name" value="TTL"/>
    <property type="match status" value="1"/>
</dbReference>
<keyword evidence="4" id="KW-0547">Nucleotide-binding</keyword>
<evidence type="ECO:0000256" key="4">
    <source>
        <dbReference type="ARBA" id="ARBA00022741"/>
    </source>
</evidence>